<evidence type="ECO:0000256" key="2">
    <source>
        <dbReference type="ARBA" id="ARBA00023125"/>
    </source>
</evidence>
<dbReference type="GO" id="GO:0003700">
    <property type="term" value="F:DNA-binding transcription factor activity"/>
    <property type="evidence" value="ECO:0007669"/>
    <property type="project" value="InterPro"/>
</dbReference>
<reference evidence="5 6" key="1">
    <citation type="submission" date="2019-12" db="EMBL/GenBank/DDBJ databases">
        <authorList>
            <person name="Li M."/>
        </authorList>
    </citation>
    <scope>NUCLEOTIDE SEQUENCE [LARGE SCALE GENOMIC DNA]</scope>
    <source>
        <strain evidence="5 6">GBMRC 2046</strain>
    </source>
</reference>
<organism evidence="5 6">
    <name type="scientific">Stappia sediminis</name>
    <dbReference type="NCBI Taxonomy" id="2692190"/>
    <lineage>
        <taxon>Bacteria</taxon>
        <taxon>Pseudomonadati</taxon>
        <taxon>Pseudomonadota</taxon>
        <taxon>Alphaproteobacteria</taxon>
        <taxon>Hyphomicrobiales</taxon>
        <taxon>Stappiaceae</taxon>
        <taxon>Stappia</taxon>
    </lineage>
</organism>
<dbReference type="AlphaFoldDB" id="A0A7X3S8P9"/>
<dbReference type="Gene3D" id="1.10.10.10">
    <property type="entry name" value="Winged helix-like DNA-binding domain superfamily/Winged helix DNA-binding domain"/>
    <property type="match status" value="1"/>
</dbReference>
<evidence type="ECO:0000256" key="1">
    <source>
        <dbReference type="ARBA" id="ARBA00023015"/>
    </source>
</evidence>
<dbReference type="SMART" id="SM00347">
    <property type="entry name" value="HTH_MARR"/>
    <property type="match status" value="1"/>
</dbReference>
<comment type="caution">
    <text evidence="5">The sequence shown here is derived from an EMBL/GenBank/DDBJ whole genome shotgun (WGS) entry which is preliminary data.</text>
</comment>
<sequence>MRKIALTSETVELAWVRLTRVAEHVRCGIERTLKEYGFPPLSWYDVLLELDREESGQLRPLEIEKRILMAQYNMSRLLDRMEKAGYVKREICAQDGRGIVVRITRQGRKIREEMWPVYAEAMQREVGEMLTDDETKMLATTLEKLLPSK</sequence>
<dbReference type="InterPro" id="IPR036390">
    <property type="entry name" value="WH_DNA-bd_sf"/>
</dbReference>
<dbReference type="Proteomes" id="UP000433101">
    <property type="component" value="Unassembled WGS sequence"/>
</dbReference>
<dbReference type="PROSITE" id="PS50995">
    <property type="entry name" value="HTH_MARR_2"/>
    <property type="match status" value="1"/>
</dbReference>
<proteinExistence type="predicted"/>
<dbReference type="GO" id="GO:0003677">
    <property type="term" value="F:DNA binding"/>
    <property type="evidence" value="ECO:0007669"/>
    <property type="project" value="UniProtKB-KW"/>
</dbReference>
<keyword evidence="6" id="KW-1185">Reference proteome</keyword>
<dbReference type="InterPro" id="IPR039422">
    <property type="entry name" value="MarR/SlyA-like"/>
</dbReference>
<dbReference type="InterPro" id="IPR023187">
    <property type="entry name" value="Tscrpt_reg_MarR-type_CS"/>
</dbReference>
<name>A0A7X3S8P9_9HYPH</name>
<dbReference type="PROSITE" id="PS01117">
    <property type="entry name" value="HTH_MARR_1"/>
    <property type="match status" value="1"/>
</dbReference>
<evidence type="ECO:0000313" key="6">
    <source>
        <dbReference type="Proteomes" id="UP000433101"/>
    </source>
</evidence>
<accession>A0A7X3S8P9</accession>
<keyword evidence="2" id="KW-0238">DNA-binding</keyword>
<keyword evidence="3" id="KW-0804">Transcription</keyword>
<dbReference type="EMBL" id="WUMV01000006">
    <property type="protein sequence ID" value="MXN66091.1"/>
    <property type="molecule type" value="Genomic_DNA"/>
</dbReference>
<protein>
    <submittedName>
        <fullName evidence="5">MarR family transcriptional regulator</fullName>
    </submittedName>
</protein>
<dbReference type="PANTHER" id="PTHR33164">
    <property type="entry name" value="TRANSCRIPTIONAL REGULATOR, MARR FAMILY"/>
    <property type="match status" value="1"/>
</dbReference>
<dbReference type="InterPro" id="IPR036388">
    <property type="entry name" value="WH-like_DNA-bd_sf"/>
</dbReference>
<evidence type="ECO:0000256" key="3">
    <source>
        <dbReference type="ARBA" id="ARBA00023163"/>
    </source>
</evidence>
<dbReference type="RefSeq" id="WP_160776311.1">
    <property type="nucleotide sequence ID" value="NZ_WUMV01000006.1"/>
</dbReference>
<evidence type="ECO:0000313" key="5">
    <source>
        <dbReference type="EMBL" id="MXN66091.1"/>
    </source>
</evidence>
<dbReference type="PANTHER" id="PTHR33164:SF104">
    <property type="entry name" value="TRANSCRIPTIONAL REGULATORY PROTEIN"/>
    <property type="match status" value="1"/>
</dbReference>
<feature type="domain" description="HTH marR-type" evidence="4">
    <location>
        <begin position="1"/>
        <end position="147"/>
    </location>
</feature>
<dbReference type="SUPFAM" id="SSF46785">
    <property type="entry name" value="Winged helix' DNA-binding domain"/>
    <property type="match status" value="1"/>
</dbReference>
<dbReference type="Pfam" id="PF12802">
    <property type="entry name" value="MarR_2"/>
    <property type="match status" value="1"/>
</dbReference>
<dbReference type="GO" id="GO:0006950">
    <property type="term" value="P:response to stress"/>
    <property type="evidence" value="ECO:0007669"/>
    <property type="project" value="TreeGrafter"/>
</dbReference>
<evidence type="ECO:0000259" key="4">
    <source>
        <dbReference type="PROSITE" id="PS50995"/>
    </source>
</evidence>
<gene>
    <name evidence="5" type="ORF">GR183_14345</name>
</gene>
<keyword evidence="1" id="KW-0805">Transcription regulation</keyword>
<dbReference type="PRINTS" id="PR00598">
    <property type="entry name" value="HTHMARR"/>
</dbReference>
<dbReference type="InterPro" id="IPR000835">
    <property type="entry name" value="HTH_MarR-typ"/>
</dbReference>